<protein>
    <submittedName>
        <fullName evidence="6">Uncharacterized protein</fullName>
    </submittedName>
</protein>
<keyword evidence="3 5" id="KW-1133">Transmembrane helix</keyword>
<accession>A0A9X6UBX4</accession>
<feature type="transmembrane region" description="Helical" evidence="5">
    <location>
        <begin position="6"/>
        <end position="26"/>
    </location>
</feature>
<evidence type="ECO:0000256" key="4">
    <source>
        <dbReference type="ARBA" id="ARBA00023136"/>
    </source>
</evidence>
<dbReference type="RefSeq" id="WP_098126365.1">
    <property type="nucleotide sequence ID" value="NZ_NUAN01000071.1"/>
</dbReference>
<dbReference type="Proteomes" id="UP000220691">
    <property type="component" value="Unassembled WGS sequence"/>
</dbReference>
<feature type="transmembrane region" description="Helical" evidence="5">
    <location>
        <begin position="68"/>
        <end position="84"/>
    </location>
</feature>
<organism evidence="6 7">
    <name type="scientific">Bacillus cereus</name>
    <dbReference type="NCBI Taxonomy" id="1396"/>
    <lineage>
        <taxon>Bacteria</taxon>
        <taxon>Bacillati</taxon>
        <taxon>Bacillota</taxon>
        <taxon>Bacilli</taxon>
        <taxon>Bacillales</taxon>
        <taxon>Bacillaceae</taxon>
        <taxon>Bacillus</taxon>
        <taxon>Bacillus cereus group</taxon>
    </lineage>
</organism>
<name>A0A9X6UBX4_BACCE</name>
<comment type="subcellular location">
    <subcellularLocation>
        <location evidence="1">Membrane</location>
        <topology evidence="1">Multi-pass membrane protein</topology>
    </subcellularLocation>
</comment>
<dbReference type="AlphaFoldDB" id="A0A9X6UBX4"/>
<evidence type="ECO:0000313" key="6">
    <source>
        <dbReference type="EMBL" id="PEN97764.1"/>
    </source>
</evidence>
<dbReference type="InterPro" id="IPR006603">
    <property type="entry name" value="PQ-loop_rpt"/>
</dbReference>
<sequence>MGIGMILQVAGTALLLGGYMPQIIKLRKTKNPTGISTLFWVLIAVGATSILVNMQLGGTPIEVRITQVFNAGFAWYTLFLVIACKKNWKGDSK</sequence>
<feature type="transmembrane region" description="Helical" evidence="5">
    <location>
        <begin position="38"/>
        <end position="56"/>
    </location>
</feature>
<dbReference type="EMBL" id="NUAN01000071">
    <property type="protein sequence ID" value="PEN97764.1"/>
    <property type="molecule type" value="Genomic_DNA"/>
</dbReference>
<comment type="caution">
    <text evidence="6">The sequence shown here is derived from an EMBL/GenBank/DDBJ whole genome shotgun (WGS) entry which is preliminary data.</text>
</comment>
<keyword evidence="2 5" id="KW-0812">Transmembrane</keyword>
<evidence type="ECO:0000256" key="3">
    <source>
        <dbReference type="ARBA" id="ARBA00022989"/>
    </source>
</evidence>
<dbReference type="GO" id="GO:0016020">
    <property type="term" value="C:membrane"/>
    <property type="evidence" value="ECO:0007669"/>
    <property type="project" value="UniProtKB-SubCell"/>
</dbReference>
<evidence type="ECO:0000256" key="1">
    <source>
        <dbReference type="ARBA" id="ARBA00004141"/>
    </source>
</evidence>
<keyword evidence="4 5" id="KW-0472">Membrane</keyword>
<evidence type="ECO:0000313" key="7">
    <source>
        <dbReference type="Proteomes" id="UP000220691"/>
    </source>
</evidence>
<proteinExistence type="predicted"/>
<evidence type="ECO:0000256" key="2">
    <source>
        <dbReference type="ARBA" id="ARBA00022692"/>
    </source>
</evidence>
<dbReference type="Gene3D" id="1.20.1280.290">
    <property type="match status" value="1"/>
</dbReference>
<dbReference type="Pfam" id="PF04193">
    <property type="entry name" value="PQ-loop"/>
    <property type="match status" value="1"/>
</dbReference>
<evidence type="ECO:0000256" key="5">
    <source>
        <dbReference type="SAM" id="Phobius"/>
    </source>
</evidence>
<reference evidence="6 7" key="1">
    <citation type="submission" date="2017-09" db="EMBL/GenBank/DDBJ databases">
        <title>Large-scale bioinformatics analysis of Bacillus genomes uncovers conserved roles of natural products in bacterial physiology.</title>
        <authorList>
            <consortium name="Agbiome Team Llc"/>
            <person name="Bleich R.M."/>
            <person name="Kirk G.J."/>
            <person name="Santa Maria K.C."/>
            <person name="Allen S.E."/>
            <person name="Farag S."/>
            <person name="Shank E.A."/>
            <person name="Bowers A."/>
        </authorList>
    </citation>
    <scope>NUCLEOTIDE SEQUENCE [LARGE SCALE GENOMIC DNA]</scope>
    <source>
        <strain evidence="6 7">AFS027647</strain>
    </source>
</reference>
<gene>
    <name evidence="6" type="ORF">CN553_11975</name>
</gene>